<keyword evidence="2" id="KW-1185">Reference proteome</keyword>
<sequence length="143" mass="16637">MKDTVTNMVSMQNQMSNALQNVTTLLANLCDKNIKQLQISPQEQEANNNHFHNDRAQGEQRWDIGYQHSRVNRSYDRQTSSVNSHKCNSSIKIPSFPGKDEWKVWINRFEIIAERLQWNEEKKLDNLLPKLQGSAGEFVFTQS</sequence>
<accession>A0A9D4R9N0</accession>
<evidence type="ECO:0000313" key="2">
    <source>
        <dbReference type="Proteomes" id="UP000828390"/>
    </source>
</evidence>
<comment type="caution">
    <text evidence="1">The sequence shown here is derived from an EMBL/GenBank/DDBJ whole genome shotgun (WGS) entry which is preliminary data.</text>
</comment>
<dbReference type="EMBL" id="JAIWYP010000003">
    <property type="protein sequence ID" value="KAH3859363.1"/>
    <property type="molecule type" value="Genomic_DNA"/>
</dbReference>
<reference evidence="1" key="1">
    <citation type="journal article" date="2019" name="bioRxiv">
        <title>The Genome of the Zebra Mussel, Dreissena polymorpha: A Resource for Invasive Species Research.</title>
        <authorList>
            <person name="McCartney M.A."/>
            <person name="Auch B."/>
            <person name="Kono T."/>
            <person name="Mallez S."/>
            <person name="Zhang Y."/>
            <person name="Obille A."/>
            <person name="Becker A."/>
            <person name="Abrahante J.E."/>
            <person name="Garbe J."/>
            <person name="Badalamenti J.P."/>
            <person name="Herman A."/>
            <person name="Mangelson H."/>
            <person name="Liachko I."/>
            <person name="Sullivan S."/>
            <person name="Sone E.D."/>
            <person name="Koren S."/>
            <person name="Silverstein K.A.T."/>
            <person name="Beckman K.B."/>
            <person name="Gohl D.M."/>
        </authorList>
    </citation>
    <scope>NUCLEOTIDE SEQUENCE</scope>
    <source>
        <strain evidence="1">Duluth1</strain>
        <tissue evidence="1">Whole animal</tissue>
    </source>
</reference>
<name>A0A9D4R9N0_DREPO</name>
<proteinExistence type="predicted"/>
<dbReference type="AlphaFoldDB" id="A0A9D4R9N0"/>
<organism evidence="1 2">
    <name type="scientific">Dreissena polymorpha</name>
    <name type="common">Zebra mussel</name>
    <name type="synonym">Mytilus polymorpha</name>
    <dbReference type="NCBI Taxonomy" id="45954"/>
    <lineage>
        <taxon>Eukaryota</taxon>
        <taxon>Metazoa</taxon>
        <taxon>Spiralia</taxon>
        <taxon>Lophotrochozoa</taxon>
        <taxon>Mollusca</taxon>
        <taxon>Bivalvia</taxon>
        <taxon>Autobranchia</taxon>
        <taxon>Heteroconchia</taxon>
        <taxon>Euheterodonta</taxon>
        <taxon>Imparidentia</taxon>
        <taxon>Neoheterodontei</taxon>
        <taxon>Myida</taxon>
        <taxon>Dreissenoidea</taxon>
        <taxon>Dreissenidae</taxon>
        <taxon>Dreissena</taxon>
    </lineage>
</organism>
<gene>
    <name evidence="1" type="ORF">DPMN_102082</name>
</gene>
<protein>
    <submittedName>
        <fullName evidence="1">Uncharacterized protein</fullName>
    </submittedName>
</protein>
<reference evidence="1" key="2">
    <citation type="submission" date="2020-11" db="EMBL/GenBank/DDBJ databases">
        <authorList>
            <person name="McCartney M.A."/>
            <person name="Auch B."/>
            <person name="Kono T."/>
            <person name="Mallez S."/>
            <person name="Becker A."/>
            <person name="Gohl D.M."/>
            <person name="Silverstein K.A.T."/>
            <person name="Koren S."/>
            <person name="Bechman K.B."/>
            <person name="Herman A."/>
            <person name="Abrahante J.E."/>
            <person name="Garbe J."/>
        </authorList>
    </citation>
    <scope>NUCLEOTIDE SEQUENCE</scope>
    <source>
        <strain evidence="1">Duluth1</strain>
        <tissue evidence="1">Whole animal</tissue>
    </source>
</reference>
<dbReference type="Proteomes" id="UP000828390">
    <property type="component" value="Unassembled WGS sequence"/>
</dbReference>
<evidence type="ECO:0000313" key="1">
    <source>
        <dbReference type="EMBL" id="KAH3859363.1"/>
    </source>
</evidence>